<dbReference type="OrthoDB" id="10517222at2759"/>
<gene>
    <name evidence="1" type="ORF">L207DRAFT_575517</name>
</gene>
<dbReference type="Proteomes" id="UP000235786">
    <property type="component" value="Unassembled WGS sequence"/>
</dbReference>
<organism evidence="1 2">
    <name type="scientific">Hyaloscypha variabilis (strain UAMH 11265 / GT02V1 / F)</name>
    <name type="common">Meliniomyces variabilis</name>
    <dbReference type="NCBI Taxonomy" id="1149755"/>
    <lineage>
        <taxon>Eukaryota</taxon>
        <taxon>Fungi</taxon>
        <taxon>Dikarya</taxon>
        <taxon>Ascomycota</taxon>
        <taxon>Pezizomycotina</taxon>
        <taxon>Leotiomycetes</taxon>
        <taxon>Helotiales</taxon>
        <taxon>Hyaloscyphaceae</taxon>
        <taxon>Hyaloscypha</taxon>
        <taxon>Hyaloscypha variabilis</taxon>
    </lineage>
</organism>
<dbReference type="AlphaFoldDB" id="A0A2J6SDM9"/>
<evidence type="ECO:0000313" key="1">
    <source>
        <dbReference type="EMBL" id="PMD48868.1"/>
    </source>
</evidence>
<proteinExistence type="predicted"/>
<keyword evidence="2" id="KW-1185">Reference proteome</keyword>
<name>A0A2J6SDM9_HYAVF</name>
<dbReference type="EMBL" id="KZ613937">
    <property type="protein sequence ID" value="PMD48868.1"/>
    <property type="molecule type" value="Genomic_DNA"/>
</dbReference>
<reference evidence="1 2" key="1">
    <citation type="submission" date="2016-04" db="EMBL/GenBank/DDBJ databases">
        <title>A degradative enzymes factory behind the ericoid mycorrhizal symbiosis.</title>
        <authorList>
            <consortium name="DOE Joint Genome Institute"/>
            <person name="Martino E."/>
            <person name="Morin E."/>
            <person name="Grelet G."/>
            <person name="Kuo A."/>
            <person name="Kohler A."/>
            <person name="Daghino S."/>
            <person name="Barry K."/>
            <person name="Choi C."/>
            <person name="Cichocki N."/>
            <person name="Clum A."/>
            <person name="Copeland A."/>
            <person name="Hainaut M."/>
            <person name="Haridas S."/>
            <person name="Labutti K."/>
            <person name="Lindquist E."/>
            <person name="Lipzen A."/>
            <person name="Khouja H.-R."/>
            <person name="Murat C."/>
            <person name="Ohm R."/>
            <person name="Olson A."/>
            <person name="Spatafora J."/>
            <person name="Veneault-Fourrey C."/>
            <person name="Henrissat B."/>
            <person name="Grigoriev I."/>
            <person name="Martin F."/>
            <person name="Perotto S."/>
        </authorList>
    </citation>
    <scope>NUCLEOTIDE SEQUENCE [LARGE SCALE GENOMIC DNA]</scope>
    <source>
        <strain evidence="1 2">F</strain>
    </source>
</reference>
<evidence type="ECO:0000313" key="2">
    <source>
        <dbReference type="Proteomes" id="UP000235786"/>
    </source>
</evidence>
<accession>A0A2J6SDM9</accession>
<sequence length="230" mass="25482">MGNSLSLSVQSDHALDPIINITSHVYGALSTAAVPSTILSVVLENTEQSAAPKLEVLSSSNQGNKYTTVWVRIQASSASNPSELFDSEIQAIRPSLEHQRPKDEDKPKLRIQPRAEPILYEESMVDSYEALAKERVAVEQQQYAPPSVNQPSASSSIINPPIAKHTNIAPHEDHTTTKVFKEKTHTRGNPTFPIKTPTTVRIAHKPIQLFGRRHLNHTAELMSRELELDD</sequence>
<protein>
    <submittedName>
        <fullName evidence="1">Uncharacterized protein</fullName>
    </submittedName>
</protein>